<evidence type="ECO:0000313" key="1">
    <source>
        <dbReference type="EMBL" id="EKD65774.1"/>
    </source>
</evidence>
<proteinExistence type="predicted"/>
<dbReference type="EMBL" id="AMFJ01021673">
    <property type="protein sequence ID" value="EKD65774.1"/>
    <property type="molecule type" value="Genomic_DNA"/>
</dbReference>
<dbReference type="InterPro" id="IPR029058">
    <property type="entry name" value="AB_hydrolase_fold"/>
</dbReference>
<dbReference type="Gene3D" id="3.40.50.1820">
    <property type="entry name" value="alpha/beta hydrolase"/>
    <property type="match status" value="1"/>
</dbReference>
<protein>
    <submittedName>
        <fullName evidence="1">Lipase family protein</fullName>
    </submittedName>
</protein>
<organism evidence="1">
    <name type="scientific">uncultured bacterium</name>
    <name type="common">gcode 4</name>
    <dbReference type="NCBI Taxonomy" id="1234023"/>
    <lineage>
        <taxon>Bacteria</taxon>
        <taxon>environmental samples</taxon>
    </lineage>
</organism>
<reference evidence="1" key="1">
    <citation type="journal article" date="2012" name="Science">
        <title>Fermentation, hydrogen, and sulfur metabolism in multiple uncultivated bacterial phyla.</title>
        <authorList>
            <person name="Wrighton K.C."/>
            <person name="Thomas B.C."/>
            <person name="Sharon I."/>
            <person name="Miller C.S."/>
            <person name="Castelle C.J."/>
            <person name="VerBerkmoes N.C."/>
            <person name="Wilkins M.J."/>
            <person name="Hettich R.L."/>
            <person name="Lipton M.S."/>
            <person name="Williams K.H."/>
            <person name="Long P.E."/>
            <person name="Banfield J.F."/>
        </authorList>
    </citation>
    <scope>NUCLEOTIDE SEQUENCE [LARGE SCALE GENOMIC DNA]</scope>
</reference>
<accession>K2BU82</accession>
<gene>
    <name evidence="1" type="ORF">ACD_49C00087G0001</name>
</gene>
<name>K2BU82_9BACT</name>
<sequence length="480" mass="57794">MPSHESFSNNSELSQILEISKPTPEQLIRARLRALNSINFLQKHTQVEDKEKQNFLIDFDIDKIWENWFEEPKKETYSKPEMKTKTEELGEKEKLQLYGNLSNLAYSEFKTIQNKQENYNTQNLQISWIKLDPLNYPNIKKIFTDKKPDNLNPDEEFLYNYVNNDKNKILINIFNNPTSVAWDVRDILRLAWFKSDINDINWNLKYALNDEYWVISDAWNGISVWNNTKGNEDSKKIKLLQNWFEALRKEKIKENWNVLESINWNFEILDYYPNETKNDKVNSWFWAICLKDKTTWEKVFAIRWTEIDDWWDLKADWKLLIKWIPENQTKDMIDFVERNITKWEKFNITGHSLGWALGQILSAMYKDNKQETYTFNSPGAKELKSNIEENDPYFAKFDKFEYNKSKKETWENITNVKATAWLTIIANLWEDIWDNEILLKNLWSHWIRDMIKYINNLDENSEELRKKIHEKPSAKNNIND</sequence>
<dbReference type="SUPFAM" id="SSF53474">
    <property type="entry name" value="alpha/beta-Hydrolases"/>
    <property type="match status" value="1"/>
</dbReference>
<dbReference type="AlphaFoldDB" id="K2BU82"/>
<comment type="caution">
    <text evidence="1">The sequence shown here is derived from an EMBL/GenBank/DDBJ whole genome shotgun (WGS) entry which is preliminary data.</text>
</comment>